<sequence length="121" mass="14090">MVPPSDHAQAIDQSFGASALRVSSVPRPPNSFILYRREASRAIISEHLERGEAISNIKVSKLVGERWANESREVKQKYAKMALECRKKHMELYPGYKYTPRKQKPRRCKREHNEVMSLFDF</sequence>
<dbReference type="Pfam" id="PF00505">
    <property type="entry name" value="HMG_box"/>
    <property type="match status" value="1"/>
</dbReference>
<dbReference type="FunFam" id="1.10.30.10:FF:000041">
    <property type="entry name" value="HMG box family protein"/>
    <property type="match status" value="1"/>
</dbReference>
<evidence type="ECO:0000256" key="2">
    <source>
        <dbReference type="ARBA" id="ARBA00023125"/>
    </source>
</evidence>
<dbReference type="InterPro" id="IPR009071">
    <property type="entry name" value="HMG_box_dom"/>
</dbReference>
<dbReference type="SUPFAM" id="SSF47095">
    <property type="entry name" value="HMG-box"/>
    <property type="match status" value="1"/>
</dbReference>
<feature type="DNA-binding region" description="HMG box" evidence="5">
    <location>
        <begin position="25"/>
        <end position="97"/>
    </location>
</feature>
<evidence type="ECO:0000256" key="3">
    <source>
        <dbReference type="ARBA" id="ARBA00023163"/>
    </source>
</evidence>
<evidence type="ECO:0000313" key="8">
    <source>
        <dbReference type="Proteomes" id="UP000070544"/>
    </source>
</evidence>
<dbReference type="InterPro" id="IPR051356">
    <property type="entry name" value="SOX/SOX-like_TF"/>
</dbReference>
<dbReference type="CDD" id="cd01389">
    <property type="entry name" value="HMG-box_ROX1-like"/>
    <property type="match status" value="1"/>
</dbReference>
<keyword evidence="8" id="KW-1185">Reference proteome</keyword>
<feature type="domain" description="HMG box" evidence="6">
    <location>
        <begin position="25"/>
        <end position="97"/>
    </location>
</feature>
<dbReference type="AlphaFoldDB" id="A0A139AG39"/>
<dbReference type="GO" id="GO:0005634">
    <property type="term" value="C:nucleus"/>
    <property type="evidence" value="ECO:0007669"/>
    <property type="project" value="UniProtKB-UniRule"/>
</dbReference>
<evidence type="ECO:0000256" key="4">
    <source>
        <dbReference type="ARBA" id="ARBA00023242"/>
    </source>
</evidence>
<evidence type="ECO:0000313" key="7">
    <source>
        <dbReference type="EMBL" id="KXS15771.1"/>
    </source>
</evidence>
<dbReference type="Gene3D" id="1.10.30.10">
    <property type="entry name" value="High mobility group box domain"/>
    <property type="match status" value="1"/>
</dbReference>
<dbReference type="GO" id="GO:0000978">
    <property type="term" value="F:RNA polymerase II cis-regulatory region sequence-specific DNA binding"/>
    <property type="evidence" value="ECO:0007669"/>
    <property type="project" value="TreeGrafter"/>
</dbReference>
<organism evidence="7 8">
    <name type="scientific">Gonapodya prolifera (strain JEL478)</name>
    <name type="common">Monoblepharis prolifera</name>
    <dbReference type="NCBI Taxonomy" id="1344416"/>
    <lineage>
        <taxon>Eukaryota</taxon>
        <taxon>Fungi</taxon>
        <taxon>Fungi incertae sedis</taxon>
        <taxon>Chytridiomycota</taxon>
        <taxon>Chytridiomycota incertae sedis</taxon>
        <taxon>Monoblepharidomycetes</taxon>
        <taxon>Monoblepharidales</taxon>
        <taxon>Gonapodyaceae</taxon>
        <taxon>Gonapodya</taxon>
    </lineage>
</organism>
<name>A0A139AG39_GONPJ</name>
<dbReference type="OMA" id="WANESRE"/>
<gene>
    <name evidence="7" type="ORF">M427DRAFT_98607</name>
</gene>
<evidence type="ECO:0000256" key="5">
    <source>
        <dbReference type="PROSITE-ProRule" id="PRU00267"/>
    </source>
</evidence>
<keyword evidence="1" id="KW-0805">Transcription regulation</keyword>
<dbReference type="SMART" id="SM00398">
    <property type="entry name" value="HMG"/>
    <property type="match status" value="1"/>
</dbReference>
<keyword evidence="2 5" id="KW-0238">DNA-binding</keyword>
<keyword evidence="3" id="KW-0804">Transcription</keyword>
<evidence type="ECO:0000259" key="6">
    <source>
        <dbReference type="PROSITE" id="PS50118"/>
    </source>
</evidence>
<dbReference type="PANTHER" id="PTHR45789:SF2">
    <property type="entry name" value="FI18025P1"/>
    <property type="match status" value="1"/>
</dbReference>
<dbReference type="GO" id="GO:0000981">
    <property type="term" value="F:DNA-binding transcription factor activity, RNA polymerase II-specific"/>
    <property type="evidence" value="ECO:0007669"/>
    <property type="project" value="TreeGrafter"/>
</dbReference>
<dbReference type="OrthoDB" id="6247875at2759"/>
<dbReference type="EMBL" id="KQ965760">
    <property type="protein sequence ID" value="KXS15771.1"/>
    <property type="molecule type" value="Genomic_DNA"/>
</dbReference>
<reference evidence="7 8" key="1">
    <citation type="journal article" date="2015" name="Genome Biol. Evol.">
        <title>Phylogenomic analyses indicate that early fungi evolved digesting cell walls of algal ancestors of land plants.</title>
        <authorList>
            <person name="Chang Y."/>
            <person name="Wang S."/>
            <person name="Sekimoto S."/>
            <person name="Aerts A.L."/>
            <person name="Choi C."/>
            <person name="Clum A."/>
            <person name="LaButti K.M."/>
            <person name="Lindquist E.A."/>
            <person name="Yee Ngan C."/>
            <person name="Ohm R.A."/>
            <person name="Salamov A.A."/>
            <person name="Grigoriev I.V."/>
            <person name="Spatafora J.W."/>
            <person name="Berbee M.L."/>
        </authorList>
    </citation>
    <scope>NUCLEOTIDE SEQUENCE [LARGE SCALE GENOMIC DNA]</scope>
    <source>
        <strain evidence="7 8">JEL478</strain>
    </source>
</reference>
<dbReference type="Proteomes" id="UP000070544">
    <property type="component" value="Unassembled WGS sequence"/>
</dbReference>
<accession>A0A139AG39</accession>
<evidence type="ECO:0000256" key="1">
    <source>
        <dbReference type="ARBA" id="ARBA00023015"/>
    </source>
</evidence>
<protein>
    <recommendedName>
        <fullName evidence="6">HMG box domain-containing protein</fullName>
    </recommendedName>
</protein>
<dbReference type="PROSITE" id="PS50118">
    <property type="entry name" value="HMG_BOX_2"/>
    <property type="match status" value="1"/>
</dbReference>
<keyword evidence="4 5" id="KW-0539">Nucleus</keyword>
<dbReference type="InterPro" id="IPR036910">
    <property type="entry name" value="HMG_box_dom_sf"/>
</dbReference>
<dbReference type="STRING" id="1344416.A0A139AG39"/>
<dbReference type="PANTHER" id="PTHR45789">
    <property type="entry name" value="FI18025P1"/>
    <property type="match status" value="1"/>
</dbReference>
<proteinExistence type="predicted"/>